<gene>
    <name evidence="3" type="ORF">BCR42DRAFT_136864</name>
</gene>
<dbReference type="PANTHER" id="PTHR23025:SF3">
    <property type="entry name" value="HORMONE-SENSITIVE LIPASE"/>
    <property type="match status" value="1"/>
</dbReference>
<sequence length="705" mass="78961">MLDHLVGKPSANWKRTQVLLTLTVGWWVVSKGDTKRLPKLLQRMDKSIVGTAPWKITVAAWTAYYLLQNLFHLVGLNAPEPLARLYKRSFYRATWILTALDAGFFTAMPLKPLWLRHVCSFLFSFYYLFFADDAEEKVRRVRATMSVEQMRVSWEKAANNPILLAFSKLNRPSFSIRRILHFDRPDYHQHLPPTEVYFFYHGPPDTLAQHNTILLQFPGGGFVSMPPPCHEDALAAWAKQTGLPICSVNYKKAPEYPYPWPIEECFDLYVSLIRDRGKSFGLSGEKELNIIIVGDSAGGNVTSAVTLKILAHNQQIRNQNQAASLSSDSLLSPFPSTSLADSKHTHYTEPLFDSLIPVPSGLILIYPALDFEMSCWMTPDQLSLIRAESKTQLFRSGSLETLWQAKDHFSHASPLSVVPDIEKTSLWKRVLINLHLYKNDSKKVPPTSSLGSSLSSSSLQQPPSGRDPSIRERVHQPAIDKHAWGTSRLAMTSRMSFFNDRIITPDMVRAMAILYLGPHANPDFDSDYLLSPVVAPFELLAQFPKTFMMCGEKDPFVDDTVIFASRIRQAKMQYPSSSTSASSGHPNSVVRVKFLEGISHAFLQMMAFLPEAHQAAKTIGAWIQELAEDAAMNHDVHLSHSNLSSSSLPLTTSTNTSSGANGPTTKRTMSPELAEVTAAAHVAEIITSEKEMINRRKQQLVDGLY</sequence>
<dbReference type="STRING" id="90262.A0A1X2IWP9"/>
<dbReference type="GO" id="GO:0004771">
    <property type="term" value="F:sterol ester esterase activity"/>
    <property type="evidence" value="ECO:0007669"/>
    <property type="project" value="TreeGrafter"/>
</dbReference>
<dbReference type="EMBL" id="MCGE01000003">
    <property type="protein sequence ID" value="ORZ23489.1"/>
    <property type="molecule type" value="Genomic_DNA"/>
</dbReference>
<dbReference type="InterPro" id="IPR029058">
    <property type="entry name" value="AB_hydrolase_fold"/>
</dbReference>
<evidence type="ECO:0000313" key="3">
    <source>
        <dbReference type="EMBL" id="ORZ23489.1"/>
    </source>
</evidence>
<feature type="compositionally biased region" description="Basic and acidic residues" evidence="1">
    <location>
        <begin position="468"/>
        <end position="477"/>
    </location>
</feature>
<dbReference type="OrthoDB" id="5570009at2759"/>
<name>A0A1X2IWP9_9FUNG</name>
<feature type="domain" description="Alpha/beta hydrolase fold-3" evidence="2">
    <location>
        <begin position="215"/>
        <end position="371"/>
    </location>
</feature>
<reference evidence="3 4" key="1">
    <citation type="submission" date="2016-07" db="EMBL/GenBank/DDBJ databases">
        <title>Pervasive Adenine N6-methylation of Active Genes in Fungi.</title>
        <authorList>
            <consortium name="DOE Joint Genome Institute"/>
            <person name="Mondo S.J."/>
            <person name="Dannebaum R.O."/>
            <person name="Kuo R.C."/>
            <person name="Labutti K."/>
            <person name="Haridas S."/>
            <person name="Kuo A."/>
            <person name="Salamov A."/>
            <person name="Ahrendt S.R."/>
            <person name="Lipzen A."/>
            <person name="Sullivan W."/>
            <person name="Andreopoulos W.B."/>
            <person name="Clum A."/>
            <person name="Lindquist E."/>
            <person name="Daum C."/>
            <person name="Ramamoorthy G.K."/>
            <person name="Gryganskyi A."/>
            <person name="Culley D."/>
            <person name="Magnuson J.K."/>
            <person name="James T.Y."/>
            <person name="O'Malley M.A."/>
            <person name="Stajich J.E."/>
            <person name="Spatafora J.W."/>
            <person name="Visel A."/>
            <person name="Grigoriev I.V."/>
        </authorList>
    </citation>
    <scope>NUCLEOTIDE SEQUENCE [LARGE SCALE GENOMIC DNA]</scope>
    <source>
        <strain evidence="3 4">NRRL 1336</strain>
    </source>
</reference>
<feature type="region of interest" description="Disordered" evidence="1">
    <location>
        <begin position="642"/>
        <end position="670"/>
    </location>
</feature>
<dbReference type="PANTHER" id="PTHR23025">
    <property type="entry name" value="TRIACYLGLYCEROL LIPASE"/>
    <property type="match status" value="1"/>
</dbReference>
<feature type="domain" description="Alpha/beta hydrolase fold-3" evidence="2">
    <location>
        <begin position="495"/>
        <end position="572"/>
    </location>
</feature>
<dbReference type="SUPFAM" id="SSF53474">
    <property type="entry name" value="alpha/beta-Hydrolases"/>
    <property type="match status" value="1"/>
</dbReference>
<dbReference type="AlphaFoldDB" id="A0A1X2IWP9"/>
<dbReference type="Pfam" id="PF07859">
    <property type="entry name" value="Abhydrolase_3"/>
    <property type="match status" value="2"/>
</dbReference>
<dbReference type="InterPro" id="IPR013094">
    <property type="entry name" value="AB_hydrolase_3"/>
</dbReference>
<dbReference type="Proteomes" id="UP000193560">
    <property type="component" value="Unassembled WGS sequence"/>
</dbReference>
<feature type="compositionally biased region" description="Low complexity" evidence="1">
    <location>
        <begin position="448"/>
        <end position="464"/>
    </location>
</feature>
<evidence type="ECO:0000313" key="4">
    <source>
        <dbReference type="Proteomes" id="UP000193560"/>
    </source>
</evidence>
<keyword evidence="3" id="KW-0378">Hydrolase</keyword>
<dbReference type="Gene3D" id="3.40.50.1820">
    <property type="entry name" value="alpha/beta hydrolase"/>
    <property type="match status" value="2"/>
</dbReference>
<accession>A0A1X2IWP9</accession>
<dbReference type="GO" id="GO:0005829">
    <property type="term" value="C:cytosol"/>
    <property type="evidence" value="ECO:0007669"/>
    <property type="project" value="TreeGrafter"/>
</dbReference>
<dbReference type="GO" id="GO:0004806">
    <property type="term" value="F:triacylglycerol lipase activity"/>
    <property type="evidence" value="ECO:0007669"/>
    <property type="project" value="TreeGrafter"/>
</dbReference>
<evidence type="ECO:0000259" key="2">
    <source>
        <dbReference type="Pfam" id="PF07859"/>
    </source>
</evidence>
<organism evidence="3 4">
    <name type="scientific">Absidia repens</name>
    <dbReference type="NCBI Taxonomy" id="90262"/>
    <lineage>
        <taxon>Eukaryota</taxon>
        <taxon>Fungi</taxon>
        <taxon>Fungi incertae sedis</taxon>
        <taxon>Mucoromycota</taxon>
        <taxon>Mucoromycotina</taxon>
        <taxon>Mucoromycetes</taxon>
        <taxon>Mucorales</taxon>
        <taxon>Cunninghamellaceae</taxon>
        <taxon>Absidia</taxon>
    </lineage>
</organism>
<protein>
    <submittedName>
        <fullName evidence="3">Alpha/Beta hydrolase protein</fullName>
    </submittedName>
</protein>
<comment type="caution">
    <text evidence="3">The sequence shown here is derived from an EMBL/GenBank/DDBJ whole genome shotgun (WGS) entry which is preliminary data.</text>
</comment>
<feature type="compositionally biased region" description="Low complexity" evidence="1">
    <location>
        <begin position="642"/>
        <end position="665"/>
    </location>
</feature>
<dbReference type="GO" id="GO:0019433">
    <property type="term" value="P:triglyceride catabolic process"/>
    <property type="evidence" value="ECO:0007669"/>
    <property type="project" value="TreeGrafter"/>
</dbReference>
<feature type="region of interest" description="Disordered" evidence="1">
    <location>
        <begin position="442"/>
        <end position="477"/>
    </location>
</feature>
<evidence type="ECO:0000256" key="1">
    <source>
        <dbReference type="SAM" id="MobiDB-lite"/>
    </source>
</evidence>
<proteinExistence type="predicted"/>
<keyword evidence="4" id="KW-1185">Reference proteome</keyword>